<evidence type="ECO:0000256" key="2">
    <source>
        <dbReference type="ARBA" id="ARBA00022670"/>
    </source>
</evidence>
<feature type="signal peptide" evidence="10">
    <location>
        <begin position="1"/>
        <end position="20"/>
    </location>
</feature>
<evidence type="ECO:0000259" key="11">
    <source>
        <dbReference type="SMART" id="SM00906"/>
    </source>
</evidence>
<feature type="active site" description="Charge relay system" evidence="7 8">
    <location>
        <position position="150"/>
    </location>
</feature>
<evidence type="ECO:0000256" key="4">
    <source>
        <dbReference type="ARBA" id="ARBA00022801"/>
    </source>
</evidence>
<name>A0A8H4CKL0_COLGL</name>
<feature type="active site" description="Charge relay system" evidence="7 8">
    <location>
        <position position="564"/>
    </location>
</feature>
<dbReference type="CDD" id="cd04852">
    <property type="entry name" value="Peptidases_S8_3"/>
    <property type="match status" value="1"/>
</dbReference>
<dbReference type="Pfam" id="PF00082">
    <property type="entry name" value="Peptidase_S8"/>
    <property type="match status" value="1"/>
</dbReference>
<dbReference type="InterPro" id="IPR015500">
    <property type="entry name" value="Peptidase_S8_subtilisin-rel"/>
</dbReference>
<evidence type="ECO:0000256" key="7">
    <source>
        <dbReference type="PIRSR" id="PIRSR615500-1"/>
    </source>
</evidence>
<dbReference type="InterPro" id="IPR000209">
    <property type="entry name" value="Peptidase_S8/S53_dom"/>
</dbReference>
<evidence type="ECO:0000256" key="3">
    <source>
        <dbReference type="ARBA" id="ARBA00022729"/>
    </source>
</evidence>
<proteinExistence type="inferred from homology"/>
<dbReference type="GO" id="GO:0006508">
    <property type="term" value="P:proteolysis"/>
    <property type="evidence" value="ECO:0007669"/>
    <property type="project" value="UniProtKB-KW"/>
</dbReference>
<dbReference type="PRINTS" id="PR00723">
    <property type="entry name" value="SUBTILISIN"/>
</dbReference>
<feature type="domain" description="Xylanolytic transcriptional activator regulatory" evidence="11">
    <location>
        <begin position="1055"/>
        <end position="1130"/>
    </location>
</feature>
<dbReference type="SUPFAM" id="SSF54897">
    <property type="entry name" value="Protease propeptides/inhibitors"/>
    <property type="match status" value="1"/>
</dbReference>
<evidence type="ECO:0000256" key="6">
    <source>
        <dbReference type="ARBA" id="ARBA00023242"/>
    </source>
</evidence>
<dbReference type="FunFam" id="3.50.30.30:FF:000005">
    <property type="entry name" value="subtilisin-like protease SBT1.5"/>
    <property type="match status" value="1"/>
</dbReference>
<dbReference type="CDD" id="cd02120">
    <property type="entry name" value="PA_subtilisin_like"/>
    <property type="match status" value="1"/>
</dbReference>
<dbReference type="GO" id="GO:0008270">
    <property type="term" value="F:zinc ion binding"/>
    <property type="evidence" value="ECO:0007669"/>
    <property type="project" value="InterPro"/>
</dbReference>
<evidence type="ECO:0000256" key="5">
    <source>
        <dbReference type="ARBA" id="ARBA00022825"/>
    </source>
</evidence>
<reference evidence="12" key="1">
    <citation type="journal article" date="2020" name="Phytopathology">
        <title>Genome sequence and comparative analysis of Colletotrichum gloeosporioides isolated from Liriodendron leaves.</title>
        <authorList>
            <person name="Fu F.F."/>
            <person name="Hao Z."/>
            <person name="Wang P."/>
            <person name="Lu Y."/>
            <person name="Xue L.J."/>
            <person name="Wei G."/>
            <person name="Tian Y."/>
            <person name="Baishi H."/>
            <person name="Xu H."/>
            <person name="Shi J."/>
            <person name="Cheng T."/>
            <person name="Wang G."/>
            <person name="Yi Y."/>
            <person name="Chen J."/>
        </authorList>
    </citation>
    <scope>NUCLEOTIDE SEQUENCE</scope>
    <source>
        <strain evidence="12">Lc1</strain>
    </source>
</reference>
<sequence>MARTSWLLLLSSLLTGIASGAELKKTYIVTMRDTQASGLLRRSLIDTSLQSVSADPAAVIYTYEHTINGYAAKITDDQANALRAQPDVLSVRPDKVYHLHTSRTPAFLGLLDSEALLGRSPGVDTGMYLDARDDVNGTSAESNLVVGIFDTGVWPENPSYKDDGMPPVPSHWKGECETGPDFPATSCNKKLVGARAFYKGYVAAVTNGTGAFNWTGESQSPRDDDGHGTHTSTTSAGNEVPNASLFGQASGTARGMAKDARIAMYKVCWKEGCFDSDILSAFDQAIADGVNVMSLSLGPDQPSFNEEEGIVVGSYAAMKKGIFVAVSAGNSGPGPGTVTNLAPWVLNVAASTLDRDFPAHITLGNGKNYTGFSLYSNGSVTDITPLADGEVLPLVHGSQAGKGNATTASLCLAGSLDPAKVAGKAVVCVRGQNGRTEKGGVVKSAGGRAMVLVNSETDGDGTIADAHILPALHLGYSDGSEVEAYAKTGNGTAVIDFEGTRLGVPAPLMASFSSRGPNVVVPGLLKPDITGPGVSILAGWSGTGPTGLDIDTRKIDWNVISGTSMSCPHLSGIATFILARRPEWSPAAIRSAIMTTAYTTTKGTQSPLLDSANDKAASVFDYGNGHVDPVAALNPGLIYDISPDDYLDFLCAVNSTSAFTSGITRSNFTCASNQTYSVYDLNYPSFSALYDSSTNGSYTATFKRTVTNVGGAGTYKVDISLTDPALVKVAVTPETLTFSEAGEKQSFVVSATLGSSPGADAKSQGRLVWSDGTHVVGSSMAFIWGRLAIGKSSPLERRFLVHANAQQPLACLVEDSSTKRHLPRNYVETLEERIQLLEGMLQQQDQSSSVSGLPSASVISEQSTDTPSGNQGDQDDAADLVSKAGILSLHASGAEPQYLGSSSMFSFSRIIHACVRQVAQSNPNDHFDLHTGEMNSSVSPCRLPRYEVGLLLSNAYFDNVHLQYPFLHEPTFRQWERNAAGLGSKSPTPSELFFVNMVYAIGALLKSNPKLLSQQLYASALLHLESVLSQKTLESIQALLCCALFSIRSATGPSVWNLSGLALRQCIELGYHRNVKRFHLRTNLLRLELRKRAFWCAYQMDCAASVNLGLPLTLPIQEVDAELPLDIDDSAISETEVQGSPRTSPTGPPTTVSHALHQFDIRCIWARIYAVFYSNVSIENSDKEKHQRQVQTFRRELDDWMARTPPEPRRAAVPLTVFSNMEDYKLTYYETILFLYRGQLTDKKDQEDDVFLECAQAAASICQGCKRLYIGKPINYTWSTLHLLFLAGLTYMHCLWTSSAVRRSVRVDNVSTIFTTCTMLLAIMAERWEAAAPYRNLFEALSARTMAMVVDRNQVDRPVFQPSSLDSNEPNMEDMTNWASQIADDNMPDAFGSLLSGIMGDFGTEEEASGFYDSLWNF</sequence>
<dbReference type="Pfam" id="PF04082">
    <property type="entry name" value="Fungal_trans"/>
    <property type="match status" value="1"/>
</dbReference>
<dbReference type="InterPro" id="IPR036852">
    <property type="entry name" value="Peptidase_S8/S53_dom_sf"/>
</dbReference>
<dbReference type="InterPro" id="IPR003137">
    <property type="entry name" value="PA_domain"/>
</dbReference>
<dbReference type="GeneID" id="69009999"/>
<dbReference type="SUPFAM" id="SSF52743">
    <property type="entry name" value="Subtilisin-like"/>
    <property type="match status" value="1"/>
</dbReference>
<dbReference type="GO" id="GO:0006351">
    <property type="term" value="P:DNA-templated transcription"/>
    <property type="evidence" value="ECO:0007669"/>
    <property type="project" value="InterPro"/>
</dbReference>
<feature type="chain" id="PRO_5034720821" evidence="10">
    <location>
        <begin position="21"/>
        <end position="1418"/>
    </location>
</feature>
<dbReference type="GO" id="GO:0003677">
    <property type="term" value="F:DNA binding"/>
    <property type="evidence" value="ECO:0007669"/>
    <property type="project" value="InterPro"/>
</dbReference>
<comment type="caution">
    <text evidence="12">The sequence shown here is derived from an EMBL/GenBank/DDBJ whole genome shotgun (WGS) entry which is preliminary data.</text>
</comment>
<dbReference type="Pfam" id="PF05922">
    <property type="entry name" value="Inhibitor_I9"/>
    <property type="match status" value="1"/>
</dbReference>
<dbReference type="InterPro" id="IPR007219">
    <property type="entry name" value="XnlR_reg_dom"/>
</dbReference>
<dbReference type="Pfam" id="PF02225">
    <property type="entry name" value="PA"/>
    <property type="match status" value="1"/>
</dbReference>
<dbReference type="CDD" id="cd12148">
    <property type="entry name" value="fungal_TF_MHR"/>
    <property type="match status" value="1"/>
</dbReference>
<evidence type="ECO:0000256" key="9">
    <source>
        <dbReference type="SAM" id="MobiDB-lite"/>
    </source>
</evidence>
<organism evidence="12 13">
    <name type="scientific">Colletotrichum gloeosporioides</name>
    <name type="common">Anthracnose fungus</name>
    <name type="synonym">Glomerella cingulata</name>
    <dbReference type="NCBI Taxonomy" id="474922"/>
    <lineage>
        <taxon>Eukaryota</taxon>
        <taxon>Fungi</taxon>
        <taxon>Dikarya</taxon>
        <taxon>Ascomycota</taxon>
        <taxon>Pezizomycotina</taxon>
        <taxon>Sordariomycetes</taxon>
        <taxon>Hypocreomycetidae</taxon>
        <taxon>Glomerellales</taxon>
        <taxon>Glomerellaceae</taxon>
        <taxon>Colletotrichum</taxon>
        <taxon>Colletotrichum gloeosporioides species complex</taxon>
    </lineage>
</organism>
<dbReference type="EMBL" id="WVTB01000042">
    <property type="protein sequence ID" value="KAF3805492.1"/>
    <property type="molecule type" value="Genomic_DNA"/>
</dbReference>
<feature type="region of interest" description="Disordered" evidence="9">
    <location>
        <begin position="214"/>
        <end position="245"/>
    </location>
</feature>
<reference evidence="12" key="2">
    <citation type="submission" date="2020-03" db="EMBL/GenBank/DDBJ databases">
        <authorList>
            <person name="Fu F.-F."/>
            <person name="Chen J."/>
        </authorList>
    </citation>
    <scope>NUCLEOTIDE SEQUENCE</scope>
    <source>
        <strain evidence="12">Lc1</strain>
    </source>
</reference>
<feature type="active site" description="Charge relay system" evidence="7 8">
    <location>
        <position position="227"/>
    </location>
</feature>
<dbReference type="RefSeq" id="XP_045264651.1">
    <property type="nucleotide sequence ID" value="XM_045402920.1"/>
</dbReference>
<keyword evidence="5 8" id="KW-0720">Serine protease</keyword>
<dbReference type="Gene3D" id="2.60.40.2310">
    <property type="match status" value="1"/>
</dbReference>
<comment type="similarity">
    <text evidence="1 8">Belongs to the peptidase S8 family.</text>
</comment>
<keyword evidence="2 8" id="KW-0645">Protease</keyword>
<dbReference type="Proteomes" id="UP000613401">
    <property type="component" value="Unassembled WGS sequence"/>
</dbReference>
<evidence type="ECO:0000256" key="8">
    <source>
        <dbReference type="PROSITE-ProRule" id="PRU01240"/>
    </source>
</evidence>
<dbReference type="Gene3D" id="3.50.30.30">
    <property type="match status" value="1"/>
</dbReference>
<dbReference type="InterPro" id="IPR010259">
    <property type="entry name" value="S8pro/Inhibitor_I9"/>
</dbReference>
<evidence type="ECO:0000256" key="10">
    <source>
        <dbReference type="SAM" id="SignalP"/>
    </source>
</evidence>
<keyword evidence="4 8" id="KW-0378">Hydrolase</keyword>
<dbReference type="InterPro" id="IPR037045">
    <property type="entry name" value="S8pro/Inhibitor_I9_sf"/>
</dbReference>
<protein>
    <submittedName>
        <fullName evidence="12">Subtilisin-like protease SBT1.7</fullName>
    </submittedName>
</protein>
<dbReference type="PANTHER" id="PTHR10795">
    <property type="entry name" value="PROPROTEIN CONVERTASE SUBTILISIN/KEXIN"/>
    <property type="match status" value="1"/>
</dbReference>
<feature type="region of interest" description="Disordered" evidence="9">
    <location>
        <begin position="845"/>
        <end position="876"/>
    </location>
</feature>
<dbReference type="InterPro" id="IPR034197">
    <property type="entry name" value="Peptidases_S8_3"/>
</dbReference>
<dbReference type="FunFam" id="3.40.50.200:FF:000006">
    <property type="entry name" value="Subtilisin-like protease SBT1.5"/>
    <property type="match status" value="1"/>
</dbReference>
<dbReference type="InterPro" id="IPR045051">
    <property type="entry name" value="SBT"/>
</dbReference>
<keyword evidence="13" id="KW-1185">Reference proteome</keyword>
<feature type="compositionally biased region" description="Polar residues" evidence="9">
    <location>
        <begin position="861"/>
        <end position="872"/>
    </location>
</feature>
<dbReference type="Gene3D" id="3.40.50.200">
    <property type="entry name" value="Peptidase S8/S53 domain"/>
    <property type="match status" value="1"/>
</dbReference>
<accession>A0A8H4CKL0</accession>
<evidence type="ECO:0000256" key="1">
    <source>
        <dbReference type="ARBA" id="ARBA00011073"/>
    </source>
</evidence>
<evidence type="ECO:0000313" key="12">
    <source>
        <dbReference type="EMBL" id="KAF3805492.1"/>
    </source>
</evidence>
<dbReference type="Gene3D" id="3.30.70.80">
    <property type="entry name" value="Peptidase S8 propeptide/proteinase inhibitor I9"/>
    <property type="match status" value="1"/>
</dbReference>
<feature type="compositionally biased region" description="Low complexity" evidence="9">
    <location>
        <begin position="847"/>
        <end position="860"/>
    </location>
</feature>
<dbReference type="Pfam" id="PF17766">
    <property type="entry name" value="fn3_6"/>
    <property type="match status" value="1"/>
</dbReference>
<keyword evidence="3 10" id="KW-0732">Signal</keyword>
<evidence type="ECO:0000313" key="13">
    <source>
        <dbReference type="Proteomes" id="UP000613401"/>
    </source>
</evidence>
<dbReference type="GO" id="GO:0004252">
    <property type="term" value="F:serine-type endopeptidase activity"/>
    <property type="evidence" value="ECO:0007669"/>
    <property type="project" value="UniProtKB-UniRule"/>
</dbReference>
<dbReference type="PROSITE" id="PS51892">
    <property type="entry name" value="SUBTILASE"/>
    <property type="match status" value="1"/>
</dbReference>
<gene>
    <name evidence="12" type="ORF">GCG54_00002838</name>
</gene>
<keyword evidence="6" id="KW-0539">Nucleus</keyword>
<dbReference type="InterPro" id="IPR041469">
    <property type="entry name" value="Subtilisin-like_FN3"/>
</dbReference>
<dbReference type="SMART" id="SM00906">
    <property type="entry name" value="Fungal_trans"/>
    <property type="match status" value="1"/>
</dbReference>